<feature type="transmembrane region" description="Helical" evidence="1">
    <location>
        <begin position="167"/>
        <end position="189"/>
    </location>
</feature>
<keyword evidence="1" id="KW-1133">Transmembrane helix</keyword>
<dbReference type="Proteomes" id="UP000305541">
    <property type="component" value="Unassembled WGS sequence"/>
</dbReference>
<dbReference type="EMBL" id="VBTH01000013">
    <property type="protein sequence ID" value="TLQ03847.1"/>
    <property type="molecule type" value="Genomic_DNA"/>
</dbReference>
<keyword evidence="1" id="KW-0812">Transmembrane</keyword>
<feature type="transmembrane region" description="Helical" evidence="1">
    <location>
        <begin position="100"/>
        <end position="122"/>
    </location>
</feature>
<dbReference type="RefSeq" id="WP_138474601.1">
    <property type="nucleotide sequence ID" value="NZ_VBTH01000013.1"/>
</dbReference>
<evidence type="ECO:0000313" key="3">
    <source>
        <dbReference type="Proteomes" id="UP000305541"/>
    </source>
</evidence>
<name>A0A5R9BTA7_9LACO</name>
<proteinExistence type="predicted"/>
<gene>
    <name evidence="2" type="ORF">FEZ51_07490</name>
</gene>
<sequence length="193" mass="21666">MIGDALSRFNSDYKKRFFNFLILMVIIWIVTLVIVKMTGMEKPVLDFLKGTIGKTPNSKTNFLPLFWHNFSGALLVIIIGIIPIPLYYLAIIENALSVGLLLGVSNNPIMIFITGLLPHGIFEVPGQLISAAISARLVWFMIDKYIRHRRVETTLKQMITTSAVDTVVYALPLFLIASIIETYITPILLGLTR</sequence>
<keyword evidence="1" id="KW-0472">Membrane</keyword>
<feature type="transmembrane region" description="Helical" evidence="1">
    <location>
        <begin position="66"/>
        <end position="88"/>
    </location>
</feature>
<feature type="transmembrane region" description="Helical" evidence="1">
    <location>
        <begin position="17"/>
        <end position="35"/>
    </location>
</feature>
<feature type="transmembrane region" description="Helical" evidence="1">
    <location>
        <begin position="128"/>
        <end position="146"/>
    </location>
</feature>
<dbReference type="InterPro" id="IPR002798">
    <property type="entry name" value="SpoIIM-like"/>
</dbReference>
<organism evidence="2 3">
    <name type="scientific">Pediococcus stilesii</name>
    <dbReference type="NCBI Taxonomy" id="331679"/>
    <lineage>
        <taxon>Bacteria</taxon>
        <taxon>Bacillati</taxon>
        <taxon>Bacillota</taxon>
        <taxon>Bacilli</taxon>
        <taxon>Lactobacillales</taxon>
        <taxon>Lactobacillaceae</taxon>
        <taxon>Pediococcus</taxon>
    </lineage>
</organism>
<comment type="caution">
    <text evidence="2">The sequence shown here is derived from an EMBL/GenBank/DDBJ whole genome shotgun (WGS) entry which is preliminary data.</text>
</comment>
<accession>A0A5R9BTA7</accession>
<dbReference type="AlphaFoldDB" id="A0A5R9BTA7"/>
<dbReference type="PANTHER" id="PTHR35337">
    <property type="entry name" value="SLR1478 PROTEIN"/>
    <property type="match status" value="1"/>
</dbReference>
<dbReference type="PANTHER" id="PTHR35337:SF1">
    <property type="entry name" value="SLR1478 PROTEIN"/>
    <property type="match status" value="1"/>
</dbReference>
<dbReference type="Pfam" id="PF01944">
    <property type="entry name" value="SpoIIM"/>
    <property type="match status" value="1"/>
</dbReference>
<protein>
    <submittedName>
        <fullName evidence="2">Stage II sporulation protein M</fullName>
    </submittedName>
</protein>
<dbReference type="OrthoDB" id="2318790at2"/>
<evidence type="ECO:0000313" key="2">
    <source>
        <dbReference type="EMBL" id="TLQ03847.1"/>
    </source>
</evidence>
<reference evidence="2 3" key="1">
    <citation type="submission" date="2019-05" db="EMBL/GenBank/DDBJ databases">
        <title>The metagenome of a microbial culture collection derived from dairy environment covers the genomic content of the human microbiome.</title>
        <authorList>
            <person name="Roder T."/>
            <person name="Wuthrich D."/>
            <person name="Sattari Z."/>
            <person name="Von Ah U."/>
            <person name="Bar C."/>
            <person name="Ronchi F."/>
            <person name="Macpherson A.J."/>
            <person name="Ganal-Vonarburg S.C."/>
            <person name="Bruggmann R."/>
            <person name="Vergeres G."/>
        </authorList>
    </citation>
    <scope>NUCLEOTIDE SEQUENCE [LARGE SCALE GENOMIC DNA]</scope>
    <source>
        <strain evidence="2 3">FAM 18815</strain>
    </source>
</reference>
<evidence type="ECO:0000256" key="1">
    <source>
        <dbReference type="SAM" id="Phobius"/>
    </source>
</evidence>